<accession>A0A6C0DCR1</accession>
<dbReference type="EMBL" id="MN739580">
    <property type="protein sequence ID" value="QHT14171.1"/>
    <property type="molecule type" value="Genomic_DNA"/>
</dbReference>
<proteinExistence type="predicted"/>
<protein>
    <submittedName>
        <fullName evidence="1">Uncharacterized protein</fullName>
    </submittedName>
</protein>
<reference evidence="1" key="1">
    <citation type="journal article" date="2020" name="Nature">
        <title>Giant virus diversity and host interactions through global metagenomics.</title>
        <authorList>
            <person name="Schulz F."/>
            <person name="Roux S."/>
            <person name="Paez-Espino D."/>
            <person name="Jungbluth S."/>
            <person name="Walsh D.A."/>
            <person name="Denef V.J."/>
            <person name="McMahon K.D."/>
            <person name="Konstantinidis K.T."/>
            <person name="Eloe-Fadrosh E.A."/>
            <person name="Kyrpides N.C."/>
            <person name="Woyke T."/>
        </authorList>
    </citation>
    <scope>NUCLEOTIDE SEQUENCE</scope>
    <source>
        <strain evidence="1">GVMAG-M-3300023174-137</strain>
    </source>
</reference>
<dbReference type="InterPro" id="IPR043905">
    <property type="entry name" value="DUF5771"/>
</dbReference>
<organism evidence="1">
    <name type="scientific">viral metagenome</name>
    <dbReference type="NCBI Taxonomy" id="1070528"/>
    <lineage>
        <taxon>unclassified sequences</taxon>
        <taxon>metagenomes</taxon>
        <taxon>organismal metagenomes</taxon>
    </lineage>
</organism>
<dbReference type="AlphaFoldDB" id="A0A6C0DCR1"/>
<sequence>MPQRTRRNSRKGTSTRKIGPLKKGELLRFGYKAILSSTERHTALKRAVAKYGSLSVWKKINVLYVYSKYSNPALHKKYDADRNWIRRTYGLKANV</sequence>
<name>A0A6C0DCR1_9ZZZZ</name>
<dbReference type="Pfam" id="PF19075">
    <property type="entry name" value="DUF5771"/>
    <property type="match status" value="1"/>
</dbReference>
<evidence type="ECO:0000313" key="1">
    <source>
        <dbReference type="EMBL" id="QHT14171.1"/>
    </source>
</evidence>